<dbReference type="InterPro" id="IPR052926">
    <property type="entry name" value="Metallo-beta-lactamase_dom"/>
</dbReference>
<comment type="caution">
    <text evidence="2">The sequence shown here is derived from an EMBL/GenBank/DDBJ whole genome shotgun (WGS) entry which is preliminary data.</text>
</comment>
<organism evidence="2 3">
    <name type="scientific">Candidatus Roizmanbacteria bacterium GW2011_GWA2_35_8</name>
    <dbReference type="NCBI Taxonomy" id="1618479"/>
    <lineage>
        <taxon>Bacteria</taxon>
        <taxon>Candidatus Roizmaniibacteriota</taxon>
    </lineage>
</organism>
<dbReference type="SUPFAM" id="SSF56281">
    <property type="entry name" value="Metallo-hydrolase/oxidoreductase"/>
    <property type="match status" value="1"/>
</dbReference>
<reference evidence="2 3" key="1">
    <citation type="journal article" date="2015" name="Nature">
        <title>rRNA introns, odd ribosomes, and small enigmatic genomes across a large radiation of phyla.</title>
        <authorList>
            <person name="Brown C.T."/>
            <person name="Hug L.A."/>
            <person name="Thomas B.C."/>
            <person name="Sharon I."/>
            <person name="Castelle C.J."/>
            <person name="Singh A."/>
            <person name="Wilkins M.J."/>
            <person name="Williams K.H."/>
            <person name="Banfield J.F."/>
        </authorList>
    </citation>
    <scope>NUCLEOTIDE SEQUENCE [LARGE SCALE GENOMIC DNA]</scope>
</reference>
<keyword evidence="2" id="KW-0378">Hydrolase</keyword>
<feature type="domain" description="Metallo-beta-lactamase" evidence="1">
    <location>
        <begin position="23"/>
        <end position="222"/>
    </location>
</feature>
<gene>
    <name evidence="2" type="ORF">UR89_C0004G0022</name>
</gene>
<dbReference type="PANTHER" id="PTHR13754">
    <property type="entry name" value="METALLO-BETA-LACTAMASE SUPERFAMILY PROTEIN"/>
    <property type="match status" value="1"/>
</dbReference>
<evidence type="ECO:0000313" key="2">
    <source>
        <dbReference type="EMBL" id="KKP87233.1"/>
    </source>
</evidence>
<name>A0A0G0D1J4_9BACT</name>
<dbReference type="CDD" id="cd07713">
    <property type="entry name" value="DHPS-like_MBL-fold"/>
    <property type="match status" value="1"/>
</dbReference>
<dbReference type="Proteomes" id="UP000034536">
    <property type="component" value="Unassembled WGS sequence"/>
</dbReference>
<sequence length="249" mass="28420">MKFTLLNENSAGRKNHKLCLAEWGLSVFIEINNVKILLDSGHTDVYKQNANKLGIDLNQVDFVVLSHNHWDHTGGLRFHEFKEKKKIIIHPQILDKLPQDESEKIKKDFEVVTSTKPLEFSKNIFYLGEIPRKSNFEKGEWKSDPMIDDSAIAIKTSEGVVVISGCSHSGICNICEYAKKITGQKLLGVIGGFHLFEDDMETVAKTIEYFKTEKPKHLFPMHCVDHAAMSMFYNTFQCKKYSSGDTFEI</sequence>
<dbReference type="InterPro" id="IPR041712">
    <property type="entry name" value="DHPS-like_MBL-fold"/>
</dbReference>
<dbReference type="AlphaFoldDB" id="A0A0G0D1J4"/>
<proteinExistence type="predicted"/>
<dbReference type="Gene3D" id="3.60.15.10">
    <property type="entry name" value="Ribonuclease Z/Hydroxyacylglutathione hydrolase-like"/>
    <property type="match status" value="1"/>
</dbReference>
<protein>
    <submittedName>
        <fullName evidence="2">Beta-lactamase superfamily hydrolase</fullName>
    </submittedName>
</protein>
<evidence type="ECO:0000313" key="3">
    <source>
        <dbReference type="Proteomes" id="UP000034536"/>
    </source>
</evidence>
<dbReference type="InterPro" id="IPR036866">
    <property type="entry name" value="RibonucZ/Hydroxyglut_hydro"/>
</dbReference>
<accession>A0A0G0D1J4</accession>
<dbReference type="GO" id="GO:0016740">
    <property type="term" value="F:transferase activity"/>
    <property type="evidence" value="ECO:0007669"/>
    <property type="project" value="TreeGrafter"/>
</dbReference>
<dbReference type="SMART" id="SM00849">
    <property type="entry name" value="Lactamase_B"/>
    <property type="match status" value="1"/>
</dbReference>
<dbReference type="InterPro" id="IPR001279">
    <property type="entry name" value="Metallo-B-lactamas"/>
</dbReference>
<dbReference type="GO" id="GO:0016787">
    <property type="term" value="F:hydrolase activity"/>
    <property type="evidence" value="ECO:0007669"/>
    <property type="project" value="UniProtKB-KW"/>
</dbReference>
<dbReference type="PANTHER" id="PTHR13754:SF13">
    <property type="entry name" value="METALLO-BETA-LACTAMASE SUPERFAMILY PROTEIN (AFU_ORTHOLOGUE AFUA_3G07630)"/>
    <property type="match status" value="1"/>
</dbReference>
<dbReference type="Pfam" id="PF00753">
    <property type="entry name" value="Lactamase_B"/>
    <property type="match status" value="1"/>
</dbReference>
<evidence type="ECO:0000259" key="1">
    <source>
        <dbReference type="SMART" id="SM00849"/>
    </source>
</evidence>
<dbReference type="EMBL" id="LBQX01000004">
    <property type="protein sequence ID" value="KKP87233.1"/>
    <property type="molecule type" value="Genomic_DNA"/>
</dbReference>